<dbReference type="Gene3D" id="1.10.3210.10">
    <property type="entry name" value="Hypothetical protein af1432"/>
    <property type="match status" value="1"/>
</dbReference>
<dbReference type="RefSeq" id="WP_007289670.1">
    <property type="nucleotide sequence ID" value="NZ_AAWL01000011.1"/>
</dbReference>
<dbReference type="CDD" id="cd00077">
    <property type="entry name" value="HDc"/>
    <property type="match status" value="1"/>
</dbReference>
<keyword evidence="6" id="KW-1185">Reference proteome</keyword>
<dbReference type="GO" id="GO:0007165">
    <property type="term" value="P:signal transduction"/>
    <property type="evidence" value="ECO:0007669"/>
    <property type="project" value="InterPro"/>
</dbReference>
<evidence type="ECO:0000259" key="3">
    <source>
        <dbReference type="PROSITE" id="PS51831"/>
    </source>
</evidence>
<sequence length="450" mass="48776" precursor="true">MTRSFFTLKTKLFLAFFLLSALITLAISFELFVHMRTDHLNTLKRDLAVIASLALTQEEGRRLSEMVVAGDHAAIGQAAEKLRQRLTLETLAIDKVSVWQVSNSVEYVYLADSELAQQGSVAQSAAIPSPALPPDDMNRPMVVEVPNSNFEIIVYAPLKDAAGKTMALVGITVNGSAVAGDVRHFVIQVANVAVMAIMVVGVISWWLARGFSRRLSRLHAAIDEIAAGNIDVALPDNGQDEVAVLASRLNQLAVTLSSEREEMLLSAIESLVAALEAKDAYTYGHSSQVSAIASAIGRQIGLSEQELFNVRIAALLHDIGKIGVPDQILNKPGRLDETERQTIEQHPVIGAKILAGIPALARVTDMVKHHHARWDGKGYPEALAGEEIPLGARIIAVADAYQAMTSDRPYRSGMAADVAMAELRRYAGSQFDPKLVAAFAEVWSECPKFH</sequence>
<keyword evidence="1" id="KW-0472">Membrane</keyword>
<dbReference type="PANTHER" id="PTHR43155:SF2">
    <property type="entry name" value="CYCLIC DI-GMP PHOSPHODIESTERASE PA4108"/>
    <property type="match status" value="1"/>
</dbReference>
<dbReference type="SUPFAM" id="SSF158472">
    <property type="entry name" value="HAMP domain-like"/>
    <property type="match status" value="1"/>
</dbReference>
<evidence type="ECO:0000259" key="4">
    <source>
        <dbReference type="PROSITE" id="PS51832"/>
    </source>
</evidence>
<evidence type="ECO:0000313" key="5">
    <source>
        <dbReference type="EMBL" id="EAX47344.1"/>
    </source>
</evidence>
<keyword evidence="1" id="KW-0812">Transmembrane</keyword>
<dbReference type="InterPro" id="IPR003660">
    <property type="entry name" value="HAMP_dom"/>
</dbReference>
<dbReference type="Proteomes" id="UP000005139">
    <property type="component" value="Unassembled WGS sequence"/>
</dbReference>
<dbReference type="Pfam" id="PF00672">
    <property type="entry name" value="HAMP"/>
    <property type="match status" value="1"/>
</dbReference>
<proteinExistence type="predicted"/>
<dbReference type="SMART" id="SM00471">
    <property type="entry name" value="HDc"/>
    <property type="match status" value="1"/>
</dbReference>
<dbReference type="PROSITE" id="PS51831">
    <property type="entry name" value="HD"/>
    <property type="match status" value="1"/>
</dbReference>
<comment type="caution">
    <text evidence="5">The sequence shown here is derived from an EMBL/GenBank/DDBJ whole genome shotgun (WGS) entry which is preliminary data.</text>
</comment>
<feature type="transmembrane region" description="Helical" evidence="1">
    <location>
        <begin position="185"/>
        <end position="208"/>
    </location>
</feature>
<dbReference type="SMART" id="SM00304">
    <property type="entry name" value="HAMP"/>
    <property type="match status" value="1"/>
</dbReference>
<protein>
    <submittedName>
        <fullName evidence="5">Metal dependent phosphohydrolase</fullName>
    </submittedName>
</protein>
<dbReference type="GO" id="GO:0016787">
    <property type="term" value="F:hydrolase activity"/>
    <property type="evidence" value="ECO:0007669"/>
    <property type="project" value="UniProtKB-KW"/>
</dbReference>
<dbReference type="CDD" id="cd06225">
    <property type="entry name" value="HAMP"/>
    <property type="match status" value="1"/>
</dbReference>
<dbReference type="eggNOG" id="COG3437">
    <property type="taxonomic scope" value="Bacteria"/>
</dbReference>
<dbReference type="NCBIfam" id="TIGR00277">
    <property type="entry name" value="HDIG"/>
    <property type="match status" value="1"/>
</dbReference>
<dbReference type="OrthoDB" id="9804747at2"/>
<dbReference type="InterPro" id="IPR006675">
    <property type="entry name" value="HDIG_dom"/>
</dbReference>
<dbReference type="Pfam" id="PF13487">
    <property type="entry name" value="HD_5"/>
    <property type="match status" value="1"/>
</dbReference>
<name>A1HRL7_9FIRM</name>
<dbReference type="EMBL" id="AAWL01000011">
    <property type="protein sequence ID" value="EAX47344.1"/>
    <property type="molecule type" value="Genomic_DNA"/>
</dbReference>
<keyword evidence="5" id="KW-0378">Hydrolase</keyword>
<accession>A1HRL7</accession>
<evidence type="ECO:0000256" key="1">
    <source>
        <dbReference type="SAM" id="Phobius"/>
    </source>
</evidence>
<reference evidence="5 6" key="1">
    <citation type="submission" date="2007-01" db="EMBL/GenBank/DDBJ databases">
        <title>Annotation of the draft genome assembly of Thermosinus carboxydivorans Nor1.</title>
        <authorList>
            <consortium name="US DOE Joint Genome Institute (JGI-ORNL)"/>
            <person name="Larimer F."/>
            <person name="Land M."/>
            <person name="Hauser L."/>
        </authorList>
    </citation>
    <scope>NUCLEOTIDE SEQUENCE [LARGE SCALE GENOMIC DNA]</scope>
    <source>
        <strain evidence="5 6">Nor1</strain>
    </source>
</reference>
<dbReference type="GO" id="GO:0016020">
    <property type="term" value="C:membrane"/>
    <property type="evidence" value="ECO:0007669"/>
    <property type="project" value="InterPro"/>
</dbReference>
<feature type="domain" description="HAMP" evidence="2">
    <location>
        <begin position="209"/>
        <end position="261"/>
    </location>
</feature>
<feature type="domain" description="HD-GYP" evidence="4">
    <location>
        <begin position="260"/>
        <end position="450"/>
    </location>
</feature>
<keyword evidence="1" id="KW-1133">Transmembrane helix</keyword>
<dbReference type="PROSITE" id="PS51832">
    <property type="entry name" value="HD_GYP"/>
    <property type="match status" value="1"/>
</dbReference>
<dbReference type="Gene3D" id="6.10.340.10">
    <property type="match status" value="1"/>
</dbReference>
<dbReference type="PROSITE" id="PS50885">
    <property type="entry name" value="HAMP"/>
    <property type="match status" value="1"/>
</dbReference>
<dbReference type="InterPro" id="IPR006674">
    <property type="entry name" value="HD_domain"/>
</dbReference>
<gene>
    <name evidence="5" type="ORF">TcarDRAFT_1362</name>
</gene>
<dbReference type="InterPro" id="IPR003607">
    <property type="entry name" value="HD/PDEase_dom"/>
</dbReference>
<dbReference type="AlphaFoldDB" id="A1HRL7"/>
<organism evidence="5 6">
    <name type="scientific">Thermosinus carboxydivorans Nor1</name>
    <dbReference type="NCBI Taxonomy" id="401526"/>
    <lineage>
        <taxon>Bacteria</taxon>
        <taxon>Bacillati</taxon>
        <taxon>Bacillota</taxon>
        <taxon>Negativicutes</taxon>
        <taxon>Selenomonadales</taxon>
        <taxon>Sporomusaceae</taxon>
        <taxon>Thermosinus</taxon>
    </lineage>
</organism>
<evidence type="ECO:0000313" key="6">
    <source>
        <dbReference type="Proteomes" id="UP000005139"/>
    </source>
</evidence>
<dbReference type="PANTHER" id="PTHR43155">
    <property type="entry name" value="CYCLIC DI-GMP PHOSPHODIESTERASE PA4108-RELATED"/>
    <property type="match status" value="1"/>
</dbReference>
<evidence type="ECO:0000259" key="2">
    <source>
        <dbReference type="PROSITE" id="PS50885"/>
    </source>
</evidence>
<reference evidence="5 6" key="2">
    <citation type="submission" date="2007-01" db="EMBL/GenBank/DDBJ databases">
        <title>Sequencing of the draft genome and assembly of Thermosinus carboxydivorans Nor1.</title>
        <authorList>
            <consortium name="US DOE Joint Genome Institute (JGI-PGF)"/>
            <person name="Copeland A."/>
            <person name="Lucas S."/>
            <person name="Lapidus A."/>
            <person name="Barry K."/>
            <person name="Glavina del Rio T."/>
            <person name="Dalin E."/>
            <person name="Tice H."/>
            <person name="Bruce D."/>
            <person name="Pitluck S."/>
            <person name="Richardson P."/>
        </authorList>
    </citation>
    <scope>NUCLEOTIDE SEQUENCE [LARGE SCALE GENOMIC DNA]</scope>
    <source>
        <strain evidence="5 6">Nor1</strain>
    </source>
</reference>
<dbReference type="SUPFAM" id="SSF109604">
    <property type="entry name" value="HD-domain/PDEase-like"/>
    <property type="match status" value="1"/>
</dbReference>
<dbReference type="InterPro" id="IPR037522">
    <property type="entry name" value="HD_GYP_dom"/>
</dbReference>
<feature type="domain" description="HD" evidence="3">
    <location>
        <begin position="282"/>
        <end position="404"/>
    </location>
</feature>